<protein>
    <submittedName>
        <fullName evidence="3">Uncharacterized protein</fullName>
    </submittedName>
</protein>
<organism evidence="2 3">
    <name type="scientific">Parascaris univalens</name>
    <name type="common">Nematode worm</name>
    <dbReference type="NCBI Taxonomy" id="6257"/>
    <lineage>
        <taxon>Eukaryota</taxon>
        <taxon>Metazoa</taxon>
        <taxon>Ecdysozoa</taxon>
        <taxon>Nematoda</taxon>
        <taxon>Chromadorea</taxon>
        <taxon>Rhabditida</taxon>
        <taxon>Spirurina</taxon>
        <taxon>Ascaridomorpha</taxon>
        <taxon>Ascaridoidea</taxon>
        <taxon>Ascarididae</taxon>
        <taxon>Parascaris</taxon>
    </lineage>
</organism>
<keyword evidence="2" id="KW-1185">Reference proteome</keyword>
<feature type="chain" id="PRO_5036857664" evidence="1">
    <location>
        <begin position="20"/>
        <end position="106"/>
    </location>
</feature>
<feature type="signal peptide" evidence="1">
    <location>
        <begin position="1"/>
        <end position="19"/>
    </location>
</feature>
<dbReference type="Proteomes" id="UP000887569">
    <property type="component" value="Unplaced"/>
</dbReference>
<proteinExistence type="predicted"/>
<sequence>MFRNTSPALLLAEFAVVHSSPIALTVSSTDEEHKTFMTLVDQDGLTRKSCVRNDLGFEGFYCILMCELNRRNWWSYGIAFPSSRSYIQSAVWTTIDLRRLVLGGFQ</sequence>
<evidence type="ECO:0000313" key="3">
    <source>
        <dbReference type="WBParaSite" id="PgB04_g194_t01"/>
    </source>
</evidence>
<name>A0A914ZIV8_PARUN</name>
<evidence type="ECO:0000313" key="2">
    <source>
        <dbReference type="Proteomes" id="UP000887569"/>
    </source>
</evidence>
<dbReference type="WBParaSite" id="PgB04_g194_t01">
    <property type="protein sequence ID" value="PgB04_g194_t01"/>
    <property type="gene ID" value="PgB04_g194"/>
</dbReference>
<keyword evidence="1" id="KW-0732">Signal</keyword>
<dbReference type="AlphaFoldDB" id="A0A914ZIV8"/>
<evidence type="ECO:0000256" key="1">
    <source>
        <dbReference type="SAM" id="SignalP"/>
    </source>
</evidence>
<reference evidence="3" key="1">
    <citation type="submission" date="2022-11" db="UniProtKB">
        <authorList>
            <consortium name="WormBaseParasite"/>
        </authorList>
    </citation>
    <scope>IDENTIFICATION</scope>
</reference>
<accession>A0A914ZIV8</accession>